<dbReference type="AlphaFoldDB" id="A0AAF0TZM9"/>
<name>A0AAF0TZM9_SOLVR</name>
<dbReference type="EMBL" id="CP133617">
    <property type="protein sequence ID" value="WMV32753.1"/>
    <property type="molecule type" value="Genomic_DNA"/>
</dbReference>
<keyword evidence="2" id="KW-1185">Reference proteome</keyword>
<sequence>LGIVVLWVIRRHSTASRNYSAIRRLLPFSANLILSFRNQHTGTKGEVKPFGHSLSELGDSPSELSGSQALIFLFF</sequence>
<evidence type="ECO:0000313" key="1">
    <source>
        <dbReference type="EMBL" id="WMV32753.1"/>
    </source>
</evidence>
<dbReference type="Proteomes" id="UP001234989">
    <property type="component" value="Chromosome 6"/>
</dbReference>
<accession>A0AAF0TZM9</accession>
<organism evidence="1 2">
    <name type="scientific">Solanum verrucosum</name>
    <dbReference type="NCBI Taxonomy" id="315347"/>
    <lineage>
        <taxon>Eukaryota</taxon>
        <taxon>Viridiplantae</taxon>
        <taxon>Streptophyta</taxon>
        <taxon>Embryophyta</taxon>
        <taxon>Tracheophyta</taxon>
        <taxon>Spermatophyta</taxon>
        <taxon>Magnoliopsida</taxon>
        <taxon>eudicotyledons</taxon>
        <taxon>Gunneridae</taxon>
        <taxon>Pentapetalae</taxon>
        <taxon>asterids</taxon>
        <taxon>lamiids</taxon>
        <taxon>Solanales</taxon>
        <taxon>Solanaceae</taxon>
        <taxon>Solanoideae</taxon>
        <taxon>Solaneae</taxon>
        <taxon>Solanum</taxon>
    </lineage>
</organism>
<protein>
    <submittedName>
        <fullName evidence="1">Uncharacterized protein</fullName>
    </submittedName>
</protein>
<feature type="non-terminal residue" evidence="1">
    <location>
        <position position="1"/>
    </location>
</feature>
<evidence type="ECO:0000313" key="2">
    <source>
        <dbReference type="Proteomes" id="UP001234989"/>
    </source>
</evidence>
<gene>
    <name evidence="1" type="ORF">MTR67_026138</name>
</gene>
<proteinExistence type="predicted"/>
<reference evidence="1" key="1">
    <citation type="submission" date="2023-08" db="EMBL/GenBank/DDBJ databases">
        <title>A de novo genome assembly of Solanum verrucosum Schlechtendal, a Mexican diploid species geographically isolated from the other diploid A-genome species in potato relatives.</title>
        <authorList>
            <person name="Hosaka K."/>
        </authorList>
    </citation>
    <scope>NUCLEOTIDE SEQUENCE</scope>
    <source>
        <tissue evidence="1">Young leaves</tissue>
    </source>
</reference>